<accession>A0ABT3CMB5</accession>
<dbReference type="InterPro" id="IPR029058">
    <property type="entry name" value="AB_hydrolase_fold"/>
</dbReference>
<evidence type="ECO:0008006" key="5">
    <source>
        <dbReference type="Google" id="ProtNLM"/>
    </source>
</evidence>
<gene>
    <name evidence="3" type="ORF">H7J73_31580</name>
</gene>
<feature type="region of interest" description="Disordered" evidence="1">
    <location>
        <begin position="30"/>
        <end position="81"/>
    </location>
</feature>
<evidence type="ECO:0000313" key="4">
    <source>
        <dbReference type="Proteomes" id="UP001526201"/>
    </source>
</evidence>
<sequence>MAHLSMWMGAGVLAAGVSAALIVGADVASADTGADSSTSGTGASSSDKGDRPGPKRSTRRASDSSGQNKTAAKQARDGQVVAQQNITAPAAAEPEAAAPEPLSSTVVGGSVVSKASAPRVMSATLQSAAVPAAAAPTVTLQLPPLPDFVQSVVFDFIGVVVTIASGAPAVPPGSNVTVKSSTLELAQGHTVPADWYYPDTDEPPQRMILLQHGFLGVGAMYSWTAAYLAQSTNSVVVVPTLSSNRYVQGGFWLGDDQVYRATANLFLGDRDALTASALAAGYAKKYGAGVPLPDQFVLVGHSLGGGVVSGAAGYYAEAVAASGAENQLAGVILLDAAPPGNVLPDALDKLDGLGIYVPVLELGAPKAAISKVDVALNQHRPGSFNGVVLANGMHLDAMQGGTWLIQWAAHVMYGGPSTPQNLSAAQTLIAGWANDMFAGGIDPATGQCQGTGCVGIYGGLGQTLEIATPDGPASGAVIGAAASSTEFQPLPATSLIAARAPVPSGLLLRV</sequence>
<comment type="caution">
    <text evidence="3">The sequence shown here is derived from an EMBL/GenBank/DDBJ whole genome shotgun (WGS) entry which is preliminary data.</text>
</comment>
<dbReference type="RefSeq" id="WP_264071848.1">
    <property type="nucleotide sequence ID" value="NZ_JACKTY010000051.1"/>
</dbReference>
<evidence type="ECO:0000313" key="3">
    <source>
        <dbReference type="EMBL" id="MCV7230557.1"/>
    </source>
</evidence>
<evidence type="ECO:0000256" key="1">
    <source>
        <dbReference type="SAM" id="MobiDB-lite"/>
    </source>
</evidence>
<feature type="compositionally biased region" description="Low complexity" evidence="1">
    <location>
        <begin position="30"/>
        <end position="46"/>
    </location>
</feature>
<feature type="signal peptide" evidence="2">
    <location>
        <begin position="1"/>
        <end position="30"/>
    </location>
</feature>
<dbReference type="Gene3D" id="3.40.50.1820">
    <property type="entry name" value="alpha/beta hydrolase"/>
    <property type="match status" value="1"/>
</dbReference>
<reference evidence="3 4" key="1">
    <citation type="journal article" date="2022" name="BMC Genomics">
        <title>Comparative genome analysis of mycobacteria focusing on tRNA and non-coding RNA.</title>
        <authorList>
            <person name="Behra P.R.K."/>
            <person name="Pettersson B.M.F."/>
            <person name="Ramesh M."/>
            <person name="Das S."/>
            <person name="Dasgupta S."/>
            <person name="Kirsebom L.A."/>
        </authorList>
    </citation>
    <scope>NUCLEOTIDE SEQUENCE [LARGE SCALE GENOMIC DNA]</scope>
    <source>
        <strain evidence="3 4">DSM 44078</strain>
    </source>
</reference>
<evidence type="ECO:0000256" key="2">
    <source>
        <dbReference type="SAM" id="SignalP"/>
    </source>
</evidence>
<protein>
    <recommendedName>
        <fullName evidence="5">Alpha/beta hydrolase</fullName>
    </recommendedName>
</protein>
<proteinExistence type="predicted"/>
<keyword evidence="2" id="KW-0732">Signal</keyword>
<dbReference type="Proteomes" id="UP001526201">
    <property type="component" value="Unassembled WGS sequence"/>
</dbReference>
<feature type="chain" id="PRO_5045446809" description="Alpha/beta hydrolase" evidence="2">
    <location>
        <begin position="31"/>
        <end position="510"/>
    </location>
</feature>
<organism evidence="3 4">
    <name type="scientific">Mycolicibacterium komossense</name>
    <dbReference type="NCBI Taxonomy" id="1779"/>
    <lineage>
        <taxon>Bacteria</taxon>
        <taxon>Bacillati</taxon>
        <taxon>Actinomycetota</taxon>
        <taxon>Actinomycetes</taxon>
        <taxon>Mycobacteriales</taxon>
        <taxon>Mycobacteriaceae</taxon>
        <taxon>Mycolicibacterium</taxon>
    </lineage>
</organism>
<keyword evidence="4" id="KW-1185">Reference proteome</keyword>
<dbReference type="EMBL" id="JACKTY010000051">
    <property type="protein sequence ID" value="MCV7230557.1"/>
    <property type="molecule type" value="Genomic_DNA"/>
</dbReference>
<dbReference type="SUPFAM" id="SSF53474">
    <property type="entry name" value="alpha/beta-Hydrolases"/>
    <property type="match status" value="1"/>
</dbReference>
<name>A0ABT3CMB5_9MYCO</name>